<evidence type="ECO:0000313" key="1">
    <source>
        <dbReference type="EMBL" id="EUA92460.1"/>
    </source>
</evidence>
<dbReference type="PANTHER" id="PTHR42685">
    <property type="entry name" value="GERANYLGERANYL DIPHOSPHATE REDUCTASE"/>
    <property type="match status" value="1"/>
</dbReference>
<dbReference type="EMBL" id="JAOL01000077">
    <property type="protein sequence ID" value="EUA92460.1"/>
    <property type="molecule type" value="Genomic_DNA"/>
</dbReference>
<dbReference type="InterPro" id="IPR050407">
    <property type="entry name" value="Geranylgeranyl_reductase"/>
</dbReference>
<dbReference type="Gene3D" id="3.50.50.60">
    <property type="entry name" value="FAD/NAD(P)-binding domain"/>
    <property type="match status" value="1"/>
</dbReference>
<dbReference type="SUPFAM" id="SSF51905">
    <property type="entry name" value="FAD/NAD(P)-binding domain"/>
    <property type="match status" value="1"/>
</dbReference>
<keyword evidence="2" id="KW-1185">Reference proteome</keyword>
<dbReference type="PANTHER" id="PTHR42685:SF22">
    <property type="entry name" value="CONDITIONED MEDIUM FACTOR RECEPTOR 1"/>
    <property type="match status" value="1"/>
</dbReference>
<accession>A0ABP3ARE2</accession>
<gene>
    <name evidence="1" type="ORF">I551_1095</name>
</gene>
<dbReference type="Pfam" id="PF12831">
    <property type="entry name" value="FAD_oxidored"/>
    <property type="match status" value="1"/>
</dbReference>
<comment type="caution">
    <text evidence="1">The sequence shown here is derived from an EMBL/GenBank/DDBJ whole genome shotgun (WGS) entry which is preliminary data.</text>
</comment>
<name>A0ABP3ARE2_MYCUL</name>
<organism evidence="1 2">
    <name type="scientific">Mycobacterium ulcerans str. Harvey</name>
    <dbReference type="NCBI Taxonomy" id="1299332"/>
    <lineage>
        <taxon>Bacteria</taxon>
        <taxon>Bacillati</taxon>
        <taxon>Actinomycetota</taxon>
        <taxon>Actinomycetes</taxon>
        <taxon>Mycobacteriales</taxon>
        <taxon>Mycobacteriaceae</taxon>
        <taxon>Mycobacterium</taxon>
        <taxon>Mycobacterium ulcerans group</taxon>
    </lineage>
</organism>
<dbReference type="Proteomes" id="UP000020681">
    <property type="component" value="Unassembled WGS sequence"/>
</dbReference>
<sequence>METRVPRALGADLVVVGAGPAGSAAAAWAARAGRDVLVIDSAGFPRDKACGDGLTRARSPSCSSWASANGWPAVFSTGVYA</sequence>
<protein>
    <submittedName>
        <fullName evidence="1">Pyridine nucleotide-disulfide oxidoreductase family protein</fullName>
    </submittedName>
</protein>
<reference evidence="1 2" key="1">
    <citation type="submission" date="2014-01" db="EMBL/GenBank/DDBJ databases">
        <authorList>
            <person name="Dobos K."/>
            <person name="Lenaerts A."/>
            <person name="Ordway D."/>
            <person name="DeGroote M.A."/>
            <person name="Parker T."/>
            <person name="Sizemore C."/>
            <person name="Tallon L.J."/>
            <person name="Sadzewicz L.K."/>
            <person name="Sengamalay N."/>
            <person name="Fraser C.M."/>
            <person name="Hine E."/>
            <person name="Shefchek K.A."/>
            <person name="Das S.P."/>
            <person name="Tettelin H."/>
        </authorList>
    </citation>
    <scope>NUCLEOTIDE SEQUENCE [LARGE SCALE GENOMIC DNA]</scope>
    <source>
        <strain evidence="1 2">Harvey</strain>
    </source>
</reference>
<dbReference type="InterPro" id="IPR036188">
    <property type="entry name" value="FAD/NAD-bd_sf"/>
</dbReference>
<proteinExistence type="predicted"/>
<evidence type="ECO:0000313" key="2">
    <source>
        <dbReference type="Proteomes" id="UP000020681"/>
    </source>
</evidence>